<accession>A0A0M0J3J4</accession>
<protein>
    <submittedName>
        <fullName evidence="1">Uncharacterized protein</fullName>
    </submittedName>
</protein>
<dbReference type="EMBL" id="JWZX01003406">
    <property type="protein sequence ID" value="KOO20877.1"/>
    <property type="molecule type" value="Genomic_DNA"/>
</dbReference>
<dbReference type="Proteomes" id="UP000037460">
    <property type="component" value="Unassembled WGS sequence"/>
</dbReference>
<organism evidence="1 2">
    <name type="scientific">Chrysochromulina tobinii</name>
    <dbReference type="NCBI Taxonomy" id="1460289"/>
    <lineage>
        <taxon>Eukaryota</taxon>
        <taxon>Haptista</taxon>
        <taxon>Haptophyta</taxon>
        <taxon>Prymnesiophyceae</taxon>
        <taxon>Prymnesiales</taxon>
        <taxon>Chrysochromulinaceae</taxon>
        <taxon>Chrysochromulina</taxon>
    </lineage>
</organism>
<dbReference type="AlphaFoldDB" id="A0A0M0J3J4"/>
<keyword evidence="2" id="KW-1185">Reference proteome</keyword>
<evidence type="ECO:0000313" key="1">
    <source>
        <dbReference type="EMBL" id="KOO20877.1"/>
    </source>
</evidence>
<name>A0A0M0J3J4_9EUKA</name>
<evidence type="ECO:0000313" key="2">
    <source>
        <dbReference type="Proteomes" id="UP000037460"/>
    </source>
</evidence>
<proteinExistence type="predicted"/>
<gene>
    <name evidence="1" type="ORF">Ctob_003935</name>
</gene>
<comment type="caution">
    <text evidence="1">The sequence shown here is derived from an EMBL/GenBank/DDBJ whole genome shotgun (WGS) entry which is preliminary data.</text>
</comment>
<sequence>MKLKPSFFLHCITNRGLPFPSNIVDGQIQGHQPACDGHHSRHSVCSNWPDVIVPEVERRELGLLVALDGLADRAYALILEVVEGQIQGRQPAINAQGVSDCSDALCGVGALLVSGEVEARQPACDGHHGRHGLCSHWTHTDLAHVERRELGLLVALDGLTDCAYALIL</sequence>
<reference evidence="2" key="1">
    <citation type="journal article" date="2015" name="PLoS Genet.">
        <title>Genome Sequence and Transcriptome Analyses of Chrysochromulina tobin: Metabolic Tools for Enhanced Algal Fitness in the Prominent Order Prymnesiales (Haptophyceae).</title>
        <authorList>
            <person name="Hovde B.T."/>
            <person name="Deodato C.R."/>
            <person name="Hunsperger H.M."/>
            <person name="Ryken S.A."/>
            <person name="Yost W."/>
            <person name="Jha R.K."/>
            <person name="Patterson J."/>
            <person name="Monnat R.J. Jr."/>
            <person name="Barlow S.B."/>
            <person name="Starkenburg S.R."/>
            <person name="Cattolico R.A."/>
        </authorList>
    </citation>
    <scope>NUCLEOTIDE SEQUENCE</scope>
    <source>
        <strain evidence="2">CCMP291</strain>
    </source>
</reference>